<evidence type="ECO:0000256" key="5">
    <source>
        <dbReference type="ARBA" id="ARBA00023136"/>
    </source>
</evidence>
<feature type="transmembrane region" description="Helical" evidence="8">
    <location>
        <begin position="55"/>
        <end position="72"/>
    </location>
</feature>
<dbReference type="EMBL" id="WMEY01000002">
    <property type="protein sequence ID" value="MYL63258.1"/>
    <property type="molecule type" value="Genomic_DNA"/>
</dbReference>
<evidence type="ECO:0000256" key="2">
    <source>
        <dbReference type="ARBA" id="ARBA00022475"/>
    </source>
</evidence>
<evidence type="ECO:0000256" key="1">
    <source>
        <dbReference type="ARBA" id="ARBA00004651"/>
    </source>
</evidence>
<feature type="transmembrane region" description="Helical" evidence="8">
    <location>
        <begin position="400"/>
        <end position="417"/>
    </location>
</feature>
<feature type="domain" description="Integral membrane bound transporter" evidence="9">
    <location>
        <begin position="409"/>
        <end position="536"/>
    </location>
</feature>
<keyword evidence="4 8" id="KW-1133">Transmembrane helix</keyword>
<feature type="transmembrane region" description="Helical" evidence="8">
    <location>
        <begin position="524"/>
        <end position="542"/>
    </location>
</feature>
<sequence>MLTKNKKSIIKSWWARFAAADPGRTRLHQAARITISVFSSVMFMLWLTAILEMSFTPAILAGVVSLLSLLLVNDDTDKKKKITALLLVISSMIWLTVRTYLSSIPFMTDGLFLLVIFFAYYLQHYGFRYFGIFMIAFLSIYFSTLLNLQPPDLPGFIIGILVGGGFSYLYHFILFKNKPKRQLSRSMNSFHIQTNLTLDLVLDAIADPTPNRYRALLLKRDVKKLNEYAQVISSQLTTTDPGEVWPGIDAEQLRMYVFDAEMLIETLYPAVKRMKELHALEHNEVRKLLYQLVESVRDAEVLRSHDIVGNLKQTENVIEELKNQLIELRVSDHQNKDWLWLIRRIESIANHLVDSSIELGERRIANIEEKERLEDAEEIKKENVNIEEKAKQPRAATIKALQAIVAGAVAIFLGYFLSPAHQYWVLLSAFVVLLGTDTVGMTLQKAFQRSLGTIFGAIAGFGLAHLLAGQVILELIALFCCIFMAFYLLSISYAMMMFWMTMLIAIMYDFILGGITEQILMARVFDTLAGAFIGFLAAAIIYPKSTRDKVANTAEDFLTKLSTYVTDYLESFTDGKKHYDFTNQAFGIDEQMRKIAEDARPLRNRPAILARSGIERWLTVLTAINYFAKHLLASTNRNSRSTIVKGSEKTLQLVKEVIKHNILTLLKLLKGETGLIMYNLNKEREYIEGLSENIPQEDQEVKKFVNDLYYIWRINQSLLILGKELGVSKKREAASFDFYKNTPER</sequence>
<feature type="transmembrane region" description="Helical" evidence="8">
    <location>
        <begin position="154"/>
        <end position="175"/>
    </location>
</feature>
<keyword evidence="5 8" id="KW-0472">Membrane</keyword>
<comment type="similarity">
    <text evidence="6">Belongs to the YccS/YhfK family.</text>
</comment>
<dbReference type="Pfam" id="PF13515">
    <property type="entry name" value="FUSC_2"/>
    <property type="match status" value="1"/>
</dbReference>
<keyword evidence="7" id="KW-0175">Coiled coil</keyword>
<dbReference type="InterPro" id="IPR049453">
    <property type="entry name" value="Memb_transporter_dom"/>
</dbReference>
<dbReference type="RefSeq" id="WP_160918904.1">
    <property type="nucleotide sequence ID" value="NZ_WMEY01000002.1"/>
</dbReference>
<organism evidence="10 11">
    <name type="scientific">Guptibacillus hwajinpoensis</name>
    <dbReference type="NCBI Taxonomy" id="208199"/>
    <lineage>
        <taxon>Bacteria</taxon>
        <taxon>Bacillati</taxon>
        <taxon>Bacillota</taxon>
        <taxon>Bacilli</taxon>
        <taxon>Bacillales</taxon>
        <taxon>Guptibacillaceae</taxon>
        <taxon>Guptibacillus</taxon>
    </lineage>
</organism>
<evidence type="ECO:0000256" key="7">
    <source>
        <dbReference type="SAM" id="Coils"/>
    </source>
</evidence>
<evidence type="ECO:0000313" key="10">
    <source>
        <dbReference type="EMBL" id="MYL63258.1"/>
    </source>
</evidence>
<gene>
    <name evidence="10" type="ORF">GLW07_07800</name>
</gene>
<dbReference type="PANTHER" id="PTHR30509:SF9">
    <property type="entry name" value="MULTIDRUG RESISTANCE PROTEIN MDTO"/>
    <property type="match status" value="1"/>
</dbReference>
<dbReference type="Proteomes" id="UP000447833">
    <property type="component" value="Unassembled WGS sequence"/>
</dbReference>
<accession>A0A845EXK7</accession>
<evidence type="ECO:0000256" key="8">
    <source>
        <dbReference type="SAM" id="Phobius"/>
    </source>
</evidence>
<reference evidence="10 11" key="1">
    <citation type="submission" date="2019-11" db="EMBL/GenBank/DDBJ databases">
        <title>Genome sequences of 17 halophilic strains isolated from different environments.</title>
        <authorList>
            <person name="Furrow R.E."/>
        </authorList>
    </citation>
    <scope>NUCLEOTIDE SEQUENCE [LARGE SCALE GENOMIC DNA]</scope>
    <source>
        <strain evidence="10 11">22506_14_FS</strain>
    </source>
</reference>
<evidence type="ECO:0000256" key="3">
    <source>
        <dbReference type="ARBA" id="ARBA00022692"/>
    </source>
</evidence>
<keyword evidence="3 8" id="KW-0812">Transmembrane</keyword>
<protein>
    <submittedName>
        <fullName evidence="10">FUSC family protein</fullName>
    </submittedName>
</protein>
<dbReference type="GO" id="GO:0005886">
    <property type="term" value="C:plasma membrane"/>
    <property type="evidence" value="ECO:0007669"/>
    <property type="project" value="UniProtKB-SubCell"/>
</dbReference>
<evidence type="ECO:0000256" key="6">
    <source>
        <dbReference type="ARBA" id="ARBA00043993"/>
    </source>
</evidence>
<feature type="transmembrane region" description="Helical" evidence="8">
    <location>
        <begin position="455"/>
        <end position="487"/>
    </location>
</feature>
<dbReference type="AlphaFoldDB" id="A0A845EXK7"/>
<proteinExistence type="inferred from homology"/>
<comment type="subcellular location">
    <subcellularLocation>
        <location evidence="1">Cell membrane</location>
        <topology evidence="1">Multi-pass membrane protein</topology>
    </subcellularLocation>
</comment>
<comment type="caution">
    <text evidence="10">The sequence shown here is derived from an EMBL/GenBank/DDBJ whole genome shotgun (WGS) entry which is preliminary data.</text>
</comment>
<name>A0A845EXK7_9BACL</name>
<evidence type="ECO:0000256" key="4">
    <source>
        <dbReference type="ARBA" id="ARBA00022989"/>
    </source>
</evidence>
<evidence type="ECO:0000313" key="11">
    <source>
        <dbReference type="Proteomes" id="UP000447833"/>
    </source>
</evidence>
<feature type="transmembrane region" description="Helical" evidence="8">
    <location>
        <begin position="106"/>
        <end position="122"/>
    </location>
</feature>
<feature type="transmembrane region" description="Helical" evidence="8">
    <location>
        <begin position="30"/>
        <end position="49"/>
    </location>
</feature>
<feature type="transmembrane region" description="Helical" evidence="8">
    <location>
        <begin position="84"/>
        <end position="100"/>
    </location>
</feature>
<keyword evidence="2" id="KW-1003">Cell membrane</keyword>
<dbReference type="PANTHER" id="PTHR30509">
    <property type="entry name" value="P-HYDROXYBENZOIC ACID EFFLUX PUMP SUBUNIT-RELATED"/>
    <property type="match status" value="1"/>
</dbReference>
<feature type="transmembrane region" description="Helical" evidence="8">
    <location>
        <begin position="129"/>
        <end position="148"/>
    </location>
</feature>
<evidence type="ECO:0000259" key="9">
    <source>
        <dbReference type="Pfam" id="PF13515"/>
    </source>
</evidence>
<feature type="coiled-coil region" evidence="7">
    <location>
        <begin position="304"/>
        <end position="331"/>
    </location>
</feature>